<gene>
    <name evidence="1" type="ORF">LAV_00179</name>
</gene>
<name>A0A1W6DXB4_9CAUD</name>
<sequence length="194" mass="21549">MTTHKKPAFFDEAISRTFGEPRPSYFVYRPGAKAPTRAHNSRKWAISAAHRLAKKNPGIEFHVVKLKDSFKLEADDRIGLQVRIMNDVTHPYYGALGVIKAVGFLPSTGTLVDVEFSIGDEKVSEAVSPSLIDYVNKDAHGVVLRQYDLVEAYDLPGVDKGTVGAILWMSDDLAVVQFGNDKPIEAHPCRLLRR</sequence>
<reference evidence="1 2" key="1">
    <citation type="submission" date="2017-02" db="EMBL/GenBank/DDBJ databases">
        <title>The first characterized phage against a member of the ecologically important #sphingomonads reveals high dissimilarity against all other known phages.</title>
        <authorList>
            <person name="Nielsen T.K."/>
            <person name="Carstens A.B."/>
            <person name="Kot W."/>
            <person name="Lametsch R."/>
            <person name="Neve H."/>
            <person name="Hansen L.H."/>
        </authorList>
    </citation>
    <scope>NUCLEOTIDE SEQUENCE [LARGE SCALE GENOMIC DNA]</scope>
</reference>
<dbReference type="EMBL" id="KY629563">
    <property type="protein sequence ID" value="ARK07554.1"/>
    <property type="molecule type" value="Genomic_DNA"/>
</dbReference>
<evidence type="ECO:0000313" key="2">
    <source>
        <dbReference type="Proteomes" id="UP000223906"/>
    </source>
</evidence>
<protein>
    <submittedName>
        <fullName evidence="1">Uncharacterized protein</fullName>
    </submittedName>
</protein>
<dbReference type="Proteomes" id="UP000223906">
    <property type="component" value="Segment"/>
</dbReference>
<proteinExistence type="predicted"/>
<organism evidence="1 2">
    <name type="scientific">Sphingobium phage Lacusarx</name>
    <dbReference type="NCBI Taxonomy" id="1980139"/>
    <lineage>
        <taxon>Viruses</taxon>
        <taxon>Duplodnaviria</taxon>
        <taxon>Heunggongvirae</taxon>
        <taxon>Uroviricota</taxon>
        <taxon>Caudoviricetes</taxon>
        <taxon>Lacusarxvirus</taxon>
        <taxon>Lacusarxvirus lacusarx</taxon>
    </lineage>
</organism>
<evidence type="ECO:0000313" key="1">
    <source>
        <dbReference type="EMBL" id="ARK07554.1"/>
    </source>
</evidence>
<accession>A0A1W6DXB4</accession>
<keyword evidence="2" id="KW-1185">Reference proteome</keyword>